<organism evidence="5 6">
    <name type="scientific">Candidatus Woesebacteria bacterium CG22_combo_CG10-13_8_21_14_all_39_10</name>
    <dbReference type="NCBI Taxonomy" id="1975059"/>
    <lineage>
        <taxon>Bacteria</taxon>
        <taxon>Candidatus Woeseibacteriota</taxon>
    </lineage>
</organism>
<evidence type="ECO:0000256" key="1">
    <source>
        <dbReference type="ARBA" id="ARBA00006700"/>
    </source>
</evidence>
<dbReference type="Proteomes" id="UP000229847">
    <property type="component" value="Unassembled WGS sequence"/>
</dbReference>
<accession>A0A2H0BIV3</accession>
<dbReference type="EMBL" id="PCSW01000064">
    <property type="protein sequence ID" value="PIP57613.1"/>
    <property type="molecule type" value="Genomic_DNA"/>
</dbReference>
<evidence type="ECO:0000256" key="2">
    <source>
        <dbReference type="ARBA" id="ARBA00022980"/>
    </source>
</evidence>
<evidence type="ECO:0000256" key="3">
    <source>
        <dbReference type="ARBA" id="ARBA00023274"/>
    </source>
</evidence>
<gene>
    <name evidence="5" type="primary">rplW</name>
    <name evidence="5" type="ORF">COX03_02165</name>
</gene>
<dbReference type="Gene3D" id="3.30.70.330">
    <property type="match status" value="1"/>
</dbReference>
<sequence length="95" mass="10633">MKVTPILTEKSLNVAKEGKYTFVVDVGLNKLEIAKLINSIYAVHVKSVRTLNYKAGEKRNVRGRKVNIKAFKKAVVTLGKDEKIDAFEVKKGKSK</sequence>
<evidence type="ECO:0000313" key="6">
    <source>
        <dbReference type="Proteomes" id="UP000229847"/>
    </source>
</evidence>
<name>A0A2H0BIV3_9BACT</name>
<dbReference type="Pfam" id="PF00276">
    <property type="entry name" value="Ribosomal_L23"/>
    <property type="match status" value="1"/>
</dbReference>
<dbReference type="GO" id="GO:0006412">
    <property type="term" value="P:translation"/>
    <property type="evidence" value="ECO:0007669"/>
    <property type="project" value="InterPro"/>
</dbReference>
<dbReference type="InterPro" id="IPR012678">
    <property type="entry name" value="Ribosomal_uL23/eL15/eS24_sf"/>
</dbReference>
<comment type="caution">
    <text evidence="5">The sequence shown here is derived from an EMBL/GenBank/DDBJ whole genome shotgun (WGS) entry which is preliminary data.</text>
</comment>
<protein>
    <recommendedName>
        <fullName evidence="4">50S ribosomal protein L23</fullName>
    </recommendedName>
</protein>
<dbReference type="GO" id="GO:1990904">
    <property type="term" value="C:ribonucleoprotein complex"/>
    <property type="evidence" value="ECO:0007669"/>
    <property type="project" value="UniProtKB-KW"/>
</dbReference>
<dbReference type="AlphaFoldDB" id="A0A2H0BIV3"/>
<dbReference type="InterPro" id="IPR012677">
    <property type="entry name" value="Nucleotide-bd_a/b_plait_sf"/>
</dbReference>
<proteinExistence type="inferred from homology"/>
<evidence type="ECO:0000313" key="5">
    <source>
        <dbReference type="EMBL" id="PIP57613.1"/>
    </source>
</evidence>
<dbReference type="SUPFAM" id="SSF54189">
    <property type="entry name" value="Ribosomal proteins S24e, L23 and L15e"/>
    <property type="match status" value="1"/>
</dbReference>
<keyword evidence="3" id="KW-0687">Ribonucleoprotein</keyword>
<reference evidence="5 6" key="1">
    <citation type="submission" date="2017-09" db="EMBL/GenBank/DDBJ databases">
        <title>Depth-based differentiation of microbial function through sediment-hosted aquifers and enrichment of novel symbionts in the deep terrestrial subsurface.</title>
        <authorList>
            <person name="Probst A.J."/>
            <person name="Ladd B."/>
            <person name="Jarett J.K."/>
            <person name="Geller-Mcgrath D.E."/>
            <person name="Sieber C.M."/>
            <person name="Emerson J.B."/>
            <person name="Anantharaman K."/>
            <person name="Thomas B.C."/>
            <person name="Malmstrom R."/>
            <person name="Stieglmeier M."/>
            <person name="Klingl A."/>
            <person name="Woyke T."/>
            <person name="Ryan C.M."/>
            <person name="Banfield J.F."/>
        </authorList>
    </citation>
    <scope>NUCLEOTIDE SEQUENCE [LARGE SCALE GENOMIC DNA]</scope>
    <source>
        <strain evidence="5">CG22_combo_CG10-13_8_21_14_all_39_10</strain>
    </source>
</reference>
<dbReference type="GO" id="GO:0005840">
    <property type="term" value="C:ribosome"/>
    <property type="evidence" value="ECO:0007669"/>
    <property type="project" value="UniProtKB-KW"/>
</dbReference>
<dbReference type="GO" id="GO:0003735">
    <property type="term" value="F:structural constituent of ribosome"/>
    <property type="evidence" value="ECO:0007669"/>
    <property type="project" value="InterPro"/>
</dbReference>
<dbReference type="InterPro" id="IPR013025">
    <property type="entry name" value="Ribosomal_uL23-like"/>
</dbReference>
<evidence type="ECO:0000256" key="4">
    <source>
        <dbReference type="ARBA" id="ARBA00035481"/>
    </source>
</evidence>
<keyword evidence="2 5" id="KW-0689">Ribosomal protein</keyword>
<comment type="similarity">
    <text evidence="1">Belongs to the universal ribosomal protein uL23 family.</text>
</comment>